<feature type="domain" description="Dipeptidylpeptidase IV N-terminal" evidence="1">
    <location>
        <begin position="147"/>
        <end position="224"/>
    </location>
</feature>
<accession>X1CA54</accession>
<organism evidence="2">
    <name type="scientific">marine sediment metagenome</name>
    <dbReference type="NCBI Taxonomy" id="412755"/>
    <lineage>
        <taxon>unclassified sequences</taxon>
        <taxon>metagenomes</taxon>
        <taxon>ecological metagenomes</taxon>
    </lineage>
</organism>
<dbReference type="InterPro" id="IPR002469">
    <property type="entry name" value="Peptidase_S9B_N"/>
</dbReference>
<dbReference type="Pfam" id="PF00930">
    <property type="entry name" value="DPPIV_N"/>
    <property type="match status" value="1"/>
</dbReference>
<evidence type="ECO:0000259" key="1">
    <source>
        <dbReference type="Pfam" id="PF00930"/>
    </source>
</evidence>
<protein>
    <recommendedName>
        <fullName evidence="1">Dipeptidylpeptidase IV N-terminal domain-containing protein</fullName>
    </recommendedName>
</protein>
<dbReference type="GO" id="GO:0006508">
    <property type="term" value="P:proteolysis"/>
    <property type="evidence" value="ECO:0007669"/>
    <property type="project" value="InterPro"/>
</dbReference>
<proteinExistence type="predicted"/>
<comment type="caution">
    <text evidence="2">The sequence shown here is derived from an EMBL/GenBank/DDBJ whole genome shotgun (WGS) entry which is preliminary data.</text>
</comment>
<sequence length="233" mass="26446">MHFKKNFFFFVLLFSISVFAQKNFILKQVILEAPSLSPATLNQLQWIPGTDEFSYLEETESGINLVAEQIEAGNKKILTTLDDLNNSLAYAALDSATNFPRFSWHSSGEIWFWQKNKLVLFNIQKNKLFVLNEITEGGGNHDFIVPEKIAYTIDNNLFIADNSNQIKVTNDENSSIVNGKSVHRVEFGITKGTFWSPNSNYLAFYSKDETMVTDYPLVDVTQKPATLINNKSP</sequence>
<evidence type="ECO:0000313" key="2">
    <source>
        <dbReference type="EMBL" id="GAH04991.1"/>
    </source>
</evidence>
<reference evidence="2" key="1">
    <citation type="journal article" date="2014" name="Front. Microbiol.">
        <title>High frequency of phylogenetically diverse reductive dehalogenase-homologous genes in deep subseafloor sedimentary metagenomes.</title>
        <authorList>
            <person name="Kawai M."/>
            <person name="Futagami T."/>
            <person name="Toyoda A."/>
            <person name="Takaki Y."/>
            <person name="Nishi S."/>
            <person name="Hori S."/>
            <person name="Arai W."/>
            <person name="Tsubouchi T."/>
            <person name="Morono Y."/>
            <person name="Uchiyama I."/>
            <person name="Ito T."/>
            <person name="Fujiyama A."/>
            <person name="Inagaki F."/>
            <person name="Takami H."/>
        </authorList>
    </citation>
    <scope>NUCLEOTIDE SEQUENCE</scope>
    <source>
        <strain evidence="2">Expedition CK06-06</strain>
    </source>
</reference>
<gene>
    <name evidence="2" type="ORF">S01H4_38268</name>
</gene>
<name>X1CA54_9ZZZZ</name>
<dbReference type="SUPFAM" id="SSF82171">
    <property type="entry name" value="DPP6 N-terminal domain-like"/>
    <property type="match status" value="1"/>
</dbReference>
<dbReference type="EMBL" id="BART01020627">
    <property type="protein sequence ID" value="GAH04991.1"/>
    <property type="molecule type" value="Genomic_DNA"/>
</dbReference>
<dbReference type="Gene3D" id="2.140.10.30">
    <property type="entry name" value="Dipeptidylpeptidase IV, N-terminal domain"/>
    <property type="match status" value="1"/>
</dbReference>
<dbReference type="AlphaFoldDB" id="X1CA54"/>